<dbReference type="GO" id="GO:0003824">
    <property type="term" value="F:catalytic activity"/>
    <property type="evidence" value="ECO:0007669"/>
    <property type="project" value="UniProtKB-ARBA"/>
</dbReference>
<name>A0A1W6ZP27_9HYPH</name>
<dbReference type="Proteomes" id="UP000194137">
    <property type="component" value="Chromosome"/>
</dbReference>
<dbReference type="PANTHER" id="PTHR42964">
    <property type="entry name" value="ENOYL-COA HYDRATASE"/>
    <property type="match status" value="1"/>
</dbReference>
<keyword evidence="3" id="KW-1185">Reference proteome</keyword>
<dbReference type="AlphaFoldDB" id="A0A1W6ZP27"/>
<organism evidence="2 3">
    <name type="scientific">Pseudorhodoplanes sinuspersici</name>
    <dbReference type="NCBI Taxonomy" id="1235591"/>
    <lineage>
        <taxon>Bacteria</taxon>
        <taxon>Pseudomonadati</taxon>
        <taxon>Pseudomonadota</taxon>
        <taxon>Alphaproteobacteria</taxon>
        <taxon>Hyphomicrobiales</taxon>
        <taxon>Pseudorhodoplanes</taxon>
    </lineage>
</organism>
<comment type="similarity">
    <text evidence="1">Belongs to the enoyl-CoA hydratase/isomerase family.</text>
</comment>
<evidence type="ECO:0000313" key="3">
    <source>
        <dbReference type="Proteomes" id="UP000194137"/>
    </source>
</evidence>
<dbReference type="InterPro" id="IPR001753">
    <property type="entry name" value="Enoyl-CoA_hydra/iso"/>
</dbReference>
<protein>
    <submittedName>
        <fullName evidence="2">Naphthoate synthase</fullName>
    </submittedName>
</protein>
<dbReference type="GO" id="GO:0008300">
    <property type="term" value="P:isoprenoid catabolic process"/>
    <property type="evidence" value="ECO:0007669"/>
    <property type="project" value="TreeGrafter"/>
</dbReference>
<dbReference type="PANTHER" id="PTHR42964:SF1">
    <property type="entry name" value="POLYKETIDE BIOSYNTHESIS ENOYL-COA HYDRATASE PKSH-RELATED"/>
    <property type="match status" value="1"/>
</dbReference>
<dbReference type="STRING" id="1235591.CAK95_07155"/>
<dbReference type="CDD" id="cd06558">
    <property type="entry name" value="crotonase-like"/>
    <property type="match status" value="1"/>
</dbReference>
<reference evidence="2 3" key="1">
    <citation type="submission" date="2017-05" db="EMBL/GenBank/DDBJ databases">
        <title>Full genome sequence of Pseudorhodoplanes sinuspersici.</title>
        <authorList>
            <person name="Dastgheib S.M.M."/>
            <person name="Shavandi M."/>
            <person name="Tirandaz H."/>
        </authorList>
    </citation>
    <scope>NUCLEOTIDE SEQUENCE [LARGE SCALE GENOMIC DNA]</scope>
    <source>
        <strain evidence="2 3">RIPI110</strain>
    </source>
</reference>
<sequence length="272" mass="30479">MTYKTLLLDKKDGIATITLNRPEKKNAMSPQLHEEMVRLLDDLRYDDAARVLVITGAGSAFCAGMDLKEFFTDLKPHPQEYDRIWRIATEWRTRTLRYYPKPTIAMINGFCFGGAFSLVEGCDLAIAADEATFGLSEINFKLFPGGSVSKSLANLLRPRDALWYGMLGRPFGGQIAAEIGFINKSVPAAELLNETMTVARELAQKDPWALKATKEGYRFSLEMSWEAAMSYSSAKEMELVLRQGDAWRTEGIGDFLKGEYRPGLEAHGSKKR</sequence>
<dbReference type="EMBL" id="CP021112">
    <property type="protein sequence ID" value="ARP98880.1"/>
    <property type="molecule type" value="Genomic_DNA"/>
</dbReference>
<dbReference type="NCBIfam" id="NF006588">
    <property type="entry name" value="PRK09120.1"/>
    <property type="match status" value="1"/>
</dbReference>
<dbReference type="KEGG" id="psin:CAK95_07155"/>
<dbReference type="RefSeq" id="WP_086087292.1">
    <property type="nucleotide sequence ID" value="NZ_CP021112.1"/>
</dbReference>
<dbReference type="InterPro" id="IPR029045">
    <property type="entry name" value="ClpP/crotonase-like_dom_sf"/>
</dbReference>
<dbReference type="OrthoDB" id="9802898at2"/>
<evidence type="ECO:0000256" key="1">
    <source>
        <dbReference type="ARBA" id="ARBA00005254"/>
    </source>
</evidence>
<dbReference type="InterPro" id="IPR051683">
    <property type="entry name" value="Enoyl-CoA_Hydratase/Isomerase"/>
</dbReference>
<evidence type="ECO:0000313" key="2">
    <source>
        <dbReference type="EMBL" id="ARP98880.1"/>
    </source>
</evidence>
<proteinExistence type="inferred from homology"/>
<accession>A0A1W6ZP27</accession>
<dbReference type="SUPFAM" id="SSF52096">
    <property type="entry name" value="ClpP/crotonase"/>
    <property type="match status" value="1"/>
</dbReference>
<dbReference type="Gene3D" id="3.90.226.10">
    <property type="entry name" value="2-enoyl-CoA Hydratase, Chain A, domain 1"/>
    <property type="match status" value="1"/>
</dbReference>
<dbReference type="Pfam" id="PF00378">
    <property type="entry name" value="ECH_1"/>
    <property type="match status" value="1"/>
</dbReference>
<gene>
    <name evidence="2" type="ORF">CAK95_07155</name>
</gene>